<dbReference type="Gene3D" id="1.10.20.10">
    <property type="entry name" value="Histone, subunit A"/>
    <property type="match status" value="1"/>
</dbReference>
<feature type="compositionally biased region" description="Acidic residues" evidence="4">
    <location>
        <begin position="225"/>
        <end position="252"/>
    </location>
</feature>
<proteinExistence type="predicted"/>
<evidence type="ECO:0000256" key="2">
    <source>
        <dbReference type="ARBA" id="ARBA00023242"/>
    </source>
</evidence>
<evidence type="ECO:0000256" key="1">
    <source>
        <dbReference type="ARBA" id="ARBA00004123"/>
    </source>
</evidence>
<feature type="region of interest" description="Disordered" evidence="4">
    <location>
        <begin position="31"/>
        <end position="56"/>
    </location>
</feature>
<protein>
    <recommendedName>
        <fullName evidence="3">DNA polymerase epsilon subunit 3</fullName>
    </recommendedName>
</protein>
<feature type="compositionally biased region" description="Basic and acidic residues" evidence="4">
    <location>
        <begin position="35"/>
        <end position="56"/>
    </location>
</feature>
<evidence type="ECO:0000313" key="7">
    <source>
        <dbReference type="Proteomes" id="UP000192578"/>
    </source>
</evidence>
<dbReference type="GO" id="GO:0046982">
    <property type="term" value="F:protein heterodimerization activity"/>
    <property type="evidence" value="ECO:0007669"/>
    <property type="project" value="InterPro"/>
</dbReference>
<sequence>MVNLPAGNVIAEAVVQLQSAAVLAASVDLTEEGETEKHPADGDDPKRIADTDGDDPKRIADTDGICFDDLVLPTATVVKIMKDVLPEKAVVSKEAKETARRVATYFILYVTECASEIASSKKRKTVLAEDVVAALRELDFDDMVGRLNALLASRKLKGPVARKIAAPAAKAADDDAGIVQDVEMNQMGINAEKDQDNSHTTGNEGEATDIWPTMHTSRGTIMENDGGDAEEAEYEMDEDDHTDEEPDEEPDVEDLRPAYKAPLSRDFEASDDEEY</sequence>
<dbReference type="AlphaFoldDB" id="A0A1W0WYB8"/>
<comment type="caution">
    <text evidence="6">The sequence shown here is derived from an EMBL/GenBank/DDBJ whole genome shotgun (WGS) entry which is preliminary data.</text>
</comment>
<keyword evidence="7" id="KW-1185">Reference proteome</keyword>
<dbReference type="SUPFAM" id="SSF47113">
    <property type="entry name" value="Histone-fold"/>
    <property type="match status" value="1"/>
</dbReference>
<dbReference type="GO" id="GO:0006974">
    <property type="term" value="P:DNA damage response"/>
    <property type="evidence" value="ECO:0007669"/>
    <property type="project" value="TreeGrafter"/>
</dbReference>
<dbReference type="PANTHER" id="PTHR46172">
    <property type="entry name" value="DNA POLYMERASE EPSILON SUBUNIT 3"/>
    <property type="match status" value="1"/>
</dbReference>
<dbReference type="EMBL" id="MTYJ01000033">
    <property type="protein sequence ID" value="OQV20112.1"/>
    <property type="molecule type" value="Genomic_DNA"/>
</dbReference>
<dbReference type="Proteomes" id="UP000192578">
    <property type="component" value="Unassembled WGS sequence"/>
</dbReference>
<dbReference type="InterPro" id="IPR009072">
    <property type="entry name" value="Histone-fold"/>
</dbReference>
<dbReference type="GO" id="GO:0031507">
    <property type="term" value="P:heterochromatin formation"/>
    <property type="evidence" value="ECO:0007669"/>
    <property type="project" value="TreeGrafter"/>
</dbReference>
<dbReference type="InterPro" id="IPR051377">
    <property type="entry name" value="DNA_Pol-Epsilon_Subunit"/>
</dbReference>
<comment type="subcellular location">
    <subcellularLocation>
        <location evidence="1">Nucleus</location>
    </subcellularLocation>
</comment>
<evidence type="ECO:0000256" key="4">
    <source>
        <dbReference type="SAM" id="MobiDB-lite"/>
    </source>
</evidence>
<feature type="domain" description="Transcription factor CBF/NF-Y/archaeal histone" evidence="5">
    <location>
        <begin position="72"/>
        <end position="135"/>
    </location>
</feature>
<feature type="compositionally biased region" description="Basic and acidic residues" evidence="4">
    <location>
        <begin position="253"/>
        <end position="268"/>
    </location>
</feature>
<reference evidence="7" key="1">
    <citation type="submission" date="2017-01" db="EMBL/GenBank/DDBJ databases">
        <title>Comparative genomics of anhydrobiosis in the tardigrade Hypsibius dujardini.</title>
        <authorList>
            <person name="Yoshida Y."/>
            <person name="Koutsovoulos G."/>
            <person name="Laetsch D."/>
            <person name="Stevens L."/>
            <person name="Kumar S."/>
            <person name="Horikawa D."/>
            <person name="Ishino K."/>
            <person name="Komine S."/>
            <person name="Tomita M."/>
            <person name="Blaxter M."/>
            <person name="Arakawa K."/>
        </authorList>
    </citation>
    <scope>NUCLEOTIDE SEQUENCE [LARGE SCALE GENOMIC DNA]</scope>
    <source>
        <strain evidence="7">Z151</strain>
    </source>
</reference>
<evidence type="ECO:0000256" key="3">
    <source>
        <dbReference type="ARBA" id="ARBA00039793"/>
    </source>
</evidence>
<gene>
    <name evidence="6" type="ORF">BV898_05905</name>
</gene>
<dbReference type="InterPro" id="IPR003958">
    <property type="entry name" value="CBFA_NFYB_domain"/>
</dbReference>
<dbReference type="GO" id="GO:0008622">
    <property type="term" value="C:epsilon DNA polymerase complex"/>
    <property type="evidence" value="ECO:0007669"/>
    <property type="project" value="TreeGrafter"/>
</dbReference>
<keyword evidence="2" id="KW-0539">Nucleus</keyword>
<feature type="region of interest" description="Disordered" evidence="4">
    <location>
        <begin position="190"/>
        <end position="275"/>
    </location>
</feature>
<dbReference type="GO" id="GO:0006272">
    <property type="term" value="P:leading strand elongation"/>
    <property type="evidence" value="ECO:0007669"/>
    <property type="project" value="TreeGrafter"/>
</dbReference>
<evidence type="ECO:0000313" key="6">
    <source>
        <dbReference type="EMBL" id="OQV20112.1"/>
    </source>
</evidence>
<dbReference type="CDD" id="cd22928">
    <property type="entry name" value="HFD_POLE3_DPB4"/>
    <property type="match status" value="1"/>
</dbReference>
<dbReference type="GO" id="GO:0008623">
    <property type="term" value="C:CHRAC"/>
    <property type="evidence" value="ECO:0007669"/>
    <property type="project" value="TreeGrafter"/>
</dbReference>
<organism evidence="6 7">
    <name type="scientific">Hypsibius exemplaris</name>
    <name type="common">Freshwater tardigrade</name>
    <dbReference type="NCBI Taxonomy" id="2072580"/>
    <lineage>
        <taxon>Eukaryota</taxon>
        <taxon>Metazoa</taxon>
        <taxon>Ecdysozoa</taxon>
        <taxon>Tardigrada</taxon>
        <taxon>Eutardigrada</taxon>
        <taxon>Parachela</taxon>
        <taxon>Hypsibioidea</taxon>
        <taxon>Hypsibiidae</taxon>
        <taxon>Hypsibius</taxon>
    </lineage>
</organism>
<dbReference type="GO" id="GO:0031490">
    <property type="term" value="F:chromatin DNA binding"/>
    <property type="evidence" value="ECO:0007669"/>
    <property type="project" value="TreeGrafter"/>
</dbReference>
<dbReference type="OrthoDB" id="1707486at2759"/>
<dbReference type="PANTHER" id="PTHR46172:SF1">
    <property type="entry name" value="DNA POLYMERASE EPSILON SUBUNIT 3"/>
    <property type="match status" value="1"/>
</dbReference>
<evidence type="ECO:0000259" key="5">
    <source>
        <dbReference type="Pfam" id="PF00808"/>
    </source>
</evidence>
<dbReference type="Pfam" id="PF00808">
    <property type="entry name" value="CBFD_NFYB_HMF"/>
    <property type="match status" value="1"/>
</dbReference>
<accession>A0A1W0WYB8</accession>
<name>A0A1W0WYB8_HYPEX</name>